<organism evidence="2 3">
    <name type="scientific">Parvularcula lutaonensis</name>
    <dbReference type="NCBI Taxonomy" id="491923"/>
    <lineage>
        <taxon>Bacteria</taxon>
        <taxon>Pseudomonadati</taxon>
        <taxon>Pseudomonadota</taxon>
        <taxon>Alphaproteobacteria</taxon>
        <taxon>Parvularculales</taxon>
        <taxon>Parvularculaceae</taxon>
        <taxon>Parvularcula</taxon>
    </lineage>
</organism>
<dbReference type="SUPFAM" id="SSF143422">
    <property type="entry name" value="Transposase IS200-like"/>
    <property type="match status" value="1"/>
</dbReference>
<evidence type="ECO:0000259" key="1">
    <source>
        <dbReference type="SMART" id="SM01321"/>
    </source>
</evidence>
<dbReference type="InterPro" id="IPR052715">
    <property type="entry name" value="RAYT_transposase"/>
</dbReference>
<gene>
    <name evidence="2" type="ORF">ACFONP_13920</name>
</gene>
<dbReference type="SMART" id="SM01321">
    <property type="entry name" value="Y1_Tnp"/>
    <property type="match status" value="1"/>
</dbReference>
<feature type="domain" description="Transposase IS200-like" evidence="1">
    <location>
        <begin position="9"/>
        <end position="118"/>
    </location>
</feature>
<dbReference type="Proteomes" id="UP001595607">
    <property type="component" value="Unassembled WGS sequence"/>
</dbReference>
<reference evidence="3" key="1">
    <citation type="journal article" date="2019" name="Int. J. Syst. Evol. Microbiol.">
        <title>The Global Catalogue of Microorganisms (GCM) 10K type strain sequencing project: providing services to taxonomists for standard genome sequencing and annotation.</title>
        <authorList>
            <consortium name="The Broad Institute Genomics Platform"/>
            <consortium name="The Broad Institute Genome Sequencing Center for Infectious Disease"/>
            <person name="Wu L."/>
            <person name="Ma J."/>
        </authorList>
    </citation>
    <scope>NUCLEOTIDE SEQUENCE [LARGE SCALE GENOMIC DNA]</scope>
    <source>
        <strain evidence="3">KCTC 22245</strain>
    </source>
</reference>
<dbReference type="EMBL" id="JBHRVA010000003">
    <property type="protein sequence ID" value="MFC3303825.1"/>
    <property type="molecule type" value="Genomic_DNA"/>
</dbReference>
<evidence type="ECO:0000313" key="2">
    <source>
        <dbReference type="EMBL" id="MFC3303825.1"/>
    </source>
</evidence>
<keyword evidence="3" id="KW-1185">Reference proteome</keyword>
<dbReference type="InterPro" id="IPR036515">
    <property type="entry name" value="Transposase_17_sf"/>
</dbReference>
<sequence length="156" mass="18827">MPNYRRMYGEGGTFAFTLCLADRRRRTLTDRIDIIREAYRATCAARPFRTEAFCVLPDHLHAVWTLPEGDTDYPGRWRGFKLRVTNALGERIWQPRYWEHTIRSDEDFANHVNYVHYNPVKHGLVRDMDEWPHSTWHRWKRENGLTWEMPPEDMHL</sequence>
<dbReference type="PANTHER" id="PTHR36966">
    <property type="entry name" value="REP-ASSOCIATED TYROSINE TRANSPOSASE"/>
    <property type="match status" value="1"/>
</dbReference>
<proteinExistence type="predicted"/>
<accession>A0ABV7MGG0</accession>
<dbReference type="NCBIfam" id="NF047646">
    <property type="entry name" value="REP_Tyr_transpos"/>
    <property type="match status" value="1"/>
</dbReference>
<evidence type="ECO:0000313" key="3">
    <source>
        <dbReference type="Proteomes" id="UP001595607"/>
    </source>
</evidence>
<dbReference type="Gene3D" id="3.30.70.1290">
    <property type="entry name" value="Transposase IS200-like"/>
    <property type="match status" value="1"/>
</dbReference>
<dbReference type="InterPro" id="IPR002686">
    <property type="entry name" value="Transposase_17"/>
</dbReference>
<dbReference type="PANTHER" id="PTHR36966:SF1">
    <property type="entry name" value="REP-ASSOCIATED TYROSINE TRANSPOSASE"/>
    <property type="match status" value="1"/>
</dbReference>
<name>A0ABV7MGG0_9PROT</name>
<protein>
    <submittedName>
        <fullName evidence="2">Transposase</fullName>
    </submittedName>
</protein>
<comment type="caution">
    <text evidence="2">The sequence shown here is derived from an EMBL/GenBank/DDBJ whole genome shotgun (WGS) entry which is preliminary data.</text>
</comment>
<dbReference type="RefSeq" id="WP_189576732.1">
    <property type="nucleotide sequence ID" value="NZ_BMXU01000002.1"/>
</dbReference>